<name>A0A7G9YVF8_9EURY</name>
<dbReference type="PIRSF" id="PIRSF005378">
    <property type="entry name" value="RNA3'_term_phos_cycl_euk"/>
    <property type="match status" value="1"/>
</dbReference>
<feature type="domain" description="RNA 3'-terminal phosphate cyclase" evidence="7">
    <location>
        <begin position="8"/>
        <end position="328"/>
    </location>
</feature>
<dbReference type="InterPro" id="IPR013792">
    <property type="entry name" value="RNA3'P_cycl/enolpyr_Trfase_a/b"/>
</dbReference>
<comment type="subcellular location">
    <subcellularLocation>
        <location evidence="5">Cytoplasm</location>
    </subcellularLocation>
</comment>
<gene>
    <name evidence="9" type="primary">rtc</name>
    <name evidence="5" type="synonym">rtcA</name>
    <name evidence="9" type="ORF">NODOFMBO_00014</name>
</gene>
<evidence type="ECO:0000259" key="8">
    <source>
        <dbReference type="Pfam" id="PF05189"/>
    </source>
</evidence>
<comment type="similarity">
    <text evidence="1 5">Belongs to the RNA 3'-terminal cyclase family. Type 1 subfamily.</text>
</comment>
<dbReference type="InterPro" id="IPR017770">
    <property type="entry name" value="RNA3'_term_phos_cyc_type_1"/>
</dbReference>
<dbReference type="InterPro" id="IPR013791">
    <property type="entry name" value="RNA3'-term_phos_cycl_insert"/>
</dbReference>
<dbReference type="Pfam" id="PF01137">
    <property type="entry name" value="RTC"/>
    <property type="match status" value="1"/>
</dbReference>
<dbReference type="GO" id="GO:0005524">
    <property type="term" value="F:ATP binding"/>
    <property type="evidence" value="ECO:0007669"/>
    <property type="project" value="UniProtKB-KW"/>
</dbReference>
<evidence type="ECO:0000256" key="5">
    <source>
        <dbReference type="HAMAP-Rule" id="MF_00200"/>
    </source>
</evidence>
<dbReference type="AlphaFoldDB" id="A0A7G9YVF8"/>
<feature type="active site" description="Tele-AMP-histidine intermediate" evidence="5">
    <location>
        <position position="310"/>
    </location>
</feature>
<comment type="catalytic activity">
    <reaction evidence="5">
        <text>a 3'-end 3'-phospho-ribonucleotide-RNA + ATP = a 3'-end 2',3'-cyclophospho-ribonucleotide-RNA + AMP + diphosphate</text>
        <dbReference type="Rhea" id="RHEA:23976"/>
        <dbReference type="Rhea" id="RHEA-COMP:10463"/>
        <dbReference type="Rhea" id="RHEA-COMP:10464"/>
        <dbReference type="ChEBI" id="CHEBI:30616"/>
        <dbReference type="ChEBI" id="CHEBI:33019"/>
        <dbReference type="ChEBI" id="CHEBI:83062"/>
        <dbReference type="ChEBI" id="CHEBI:83064"/>
        <dbReference type="ChEBI" id="CHEBI:456215"/>
        <dbReference type="EC" id="6.5.1.4"/>
    </reaction>
</comment>
<keyword evidence="5" id="KW-0963">Cytoplasm</keyword>
<dbReference type="GO" id="GO:0005737">
    <property type="term" value="C:cytoplasm"/>
    <property type="evidence" value="ECO:0007669"/>
    <property type="project" value="UniProtKB-SubCell"/>
</dbReference>
<proteinExistence type="inferred from homology"/>
<evidence type="ECO:0000256" key="2">
    <source>
        <dbReference type="ARBA" id="ARBA00021428"/>
    </source>
</evidence>
<evidence type="ECO:0000256" key="4">
    <source>
        <dbReference type="ARBA" id="ARBA00022741"/>
    </source>
</evidence>
<dbReference type="InterPro" id="IPR023797">
    <property type="entry name" value="RNA3'_phos_cyclase_dom"/>
</dbReference>
<accession>A0A7G9YVF8</accession>
<keyword evidence="3 5" id="KW-0436">Ligase</keyword>
<dbReference type="Pfam" id="PF05189">
    <property type="entry name" value="RTC_insert"/>
    <property type="match status" value="1"/>
</dbReference>
<protein>
    <recommendedName>
        <fullName evidence="2 5">RNA 3'-terminal phosphate cyclase</fullName>
        <shortName evidence="5">RNA cyclase</shortName>
        <shortName evidence="5">RNA-3'-phosphate cyclase</shortName>
        <ecNumber evidence="5 6">6.5.1.4</ecNumber>
    </recommendedName>
</protein>
<comment type="function">
    <text evidence="5">Catalyzes the conversion of 3'-phosphate to a 2',3'-cyclic phosphodiester at the end of RNA. The mechanism of action of the enzyme occurs in 3 steps: (A) adenylation of the enzyme by ATP; (B) transfer of adenylate to an RNA-N3'P to produce RNA-N3'PP5'A; (C) and attack of the adjacent 2'-hydroxyl on the 3'-phosphorus in the diester linkage to produce the cyclic end product. The biological role of this enzyme is unknown but it is likely to function in some aspects of cellular RNA processing.</text>
</comment>
<evidence type="ECO:0000313" key="9">
    <source>
        <dbReference type="EMBL" id="QNO51992.1"/>
    </source>
</evidence>
<evidence type="ECO:0000256" key="6">
    <source>
        <dbReference type="NCBIfam" id="TIGR03399"/>
    </source>
</evidence>
<dbReference type="PANTHER" id="PTHR11096:SF0">
    <property type="entry name" value="RNA 3'-TERMINAL PHOSPHATE CYCLASE"/>
    <property type="match status" value="1"/>
</dbReference>
<dbReference type="InterPro" id="IPR036553">
    <property type="entry name" value="RPTC_insert"/>
</dbReference>
<dbReference type="Gene3D" id="3.65.10.20">
    <property type="entry name" value="RNA 3'-terminal phosphate cyclase domain"/>
    <property type="match status" value="1"/>
</dbReference>
<keyword evidence="4 5" id="KW-0547">Nucleotide-binding</keyword>
<dbReference type="SUPFAM" id="SSF55205">
    <property type="entry name" value="EPT/RTPC-like"/>
    <property type="match status" value="2"/>
</dbReference>
<dbReference type="GO" id="GO:0006396">
    <property type="term" value="P:RNA processing"/>
    <property type="evidence" value="ECO:0007669"/>
    <property type="project" value="UniProtKB-UniRule"/>
</dbReference>
<dbReference type="EMBL" id="MT631498">
    <property type="protein sequence ID" value="QNO51992.1"/>
    <property type="molecule type" value="Genomic_DNA"/>
</dbReference>
<evidence type="ECO:0000259" key="7">
    <source>
        <dbReference type="Pfam" id="PF01137"/>
    </source>
</evidence>
<sequence>MVKIDGTYGEGGGQIIRTAIALAAITGEEVEIENIRANRPNPGLSAQHLHAVKAVEKLSGGRTEGLELRSTRLKFAPGALNGFEGEIDIGTAGSITLLLQCLIPVAVFADSETKVRIRGGTDVKWSPPMDFYTELFLKAIREMGCDMHLDLKRRGYYPKGDGLVEAKITPLHQLKGIVLVESGRTGEGVVKGISHSCGLPAHVVERQAKAAESVLNAAGYDSELKTEIDEKNGKRTTGCGITLWKGYKSGSALGERGKRAERVGEEAAGNIIKELESASTVDVYLADQLIPYIALANGKSEIRVSEMTKHLETNMYVTKKFLDVEFEIEKKSGFFAIRC</sequence>
<keyword evidence="5" id="KW-0067">ATP-binding</keyword>
<organism evidence="9">
    <name type="scientific">Candidatus Methanophagaceae archaeon ANME-1 ERB6</name>
    <dbReference type="NCBI Taxonomy" id="2759912"/>
    <lineage>
        <taxon>Archaea</taxon>
        <taxon>Methanobacteriati</taxon>
        <taxon>Methanobacteriota</taxon>
        <taxon>Stenosarchaea group</taxon>
        <taxon>Methanomicrobia</taxon>
        <taxon>Candidatus Methanophagales</taxon>
        <taxon>Candidatus Methanophagaceae</taxon>
    </lineage>
</organism>
<evidence type="ECO:0000256" key="3">
    <source>
        <dbReference type="ARBA" id="ARBA00022598"/>
    </source>
</evidence>
<dbReference type="InterPro" id="IPR037136">
    <property type="entry name" value="RNA3'_phos_cyclase_dom_sf"/>
</dbReference>
<dbReference type="NCBIfam" id="TIGR03399">
    <property type="entry name" value="RNA_3prim_cycl"/>
    <property type="match status" value="1"/>
</dbReference>
<feature type="domain" description="RNA 3'-terminal phosphate cyclase insert" evidence="8">
    <location>
        <begin position="190"/>
        <end position="275"/>
    </location>
</feature>
<dbReference type="PANTHER" id="PTHR11096">
    <property type="entry name" value="RNA 3' TERMINAL PHOSPHATE CYCLASE"/>
    <property type="match status" value="1"/>
</dbReference>
<dbReference type="InterPro" id="IPR000228">
    <property type="entry name" value="RNA3'_term_phos_cyc"/>
</dbReference>
<dbReference type="Gene3D" id="3.30.360.20">
    <property type="entry name" value="RNA 3'-terminal phosphate cyclase, insert domain"/>
    <property type="match status" value="1"/>
</dbReference>
<feature type="binding site" evidence="5">
    <location>
        <begin position="284"/>
        <end position="288"/>
    </location>
    <ligand>
        <name>ATP</name>
        <dbReference type="ChEBI" id="CHEBI:30616"/>
    </ligand>
</feature>
<feature type="binding site" evidence="5">
    <location>
        <position position="100"/>
    </location>
    <ligand>
        <name>ATP</name>
        <dbReference type="ChEBI" id="CHEBI:30616"/>
    </ligand>
</feature>
<reference evidence="9" key="1">
    <citation type="submission" date="2020-06" db="EMBL/GenBank/DDBJ databases">
        <title>Unique genomic features of the anaerobic methanotrophic archaea.</title>
        <authorList>
            <person name="Chadwick G.L."/>
            <person name="Skennerton C.T."/>
            <person name="Laso-Perez R."/>
            <person name="Leu A.O."/>
            <person name="Speth D.R."/>
            <person name="Yu H."/>
            <person name="Morgan-Lang C."/>
            <person name="Hatzenpichler R."/>
            <person name="Goudeau D."/>
            <person name="Malmstrom R."/>
            <person name="Brazelton W.J."/>
            <person name="Woyke T."/>
            <person name="Hallam S.J."/>
            <person name="Tyson G.W."/>
            <person name="Wegener G."/>
            <person name="Boetius A."/>
            <person name="Orphan V."/>
        </authorList>
    </citation>
    <scope>NUCLEOTIDE SEQUENCE</scope>
</reference>
<evidence type="ECO:0000256" key="1">
    <source>
        <dbReference type="ARBA" id="ARBA00009206"/>
    </source>
</evidence>
<dbReference type="HAMAP" id="MF_00200">
    <property type="entry name" value="RTC"/>
    <property type="match status" value="1"/>
</dbReference>
<dbReference type="CDD" id="cd00874">
    <property type="entry name" value="RNA_Cyclase_Class_II"/>
    <property type="match status" value="1"/>
</dbReference>
<dbReference type="GO" id="GO:0003963">
    <property type="term" value="F:RNA-3'-phosphate cyclase activity"/>
    <property type="evidence" value="ECO:0007669"/>
    <property type="project" value="UniProtKB-UniRule"/>
</dbReference>
<dbReference type="EC" id="6.5.1.4" evidence="5 6"/>